<organism evidence="8 9">
    <name type="scientific">Acinetobacter pragensis</name>
    <dbReference type="NCBI Taxonomy" id="1806892"/>
    <lineage>
        <taxon>Bacteria</taxon>
        <taxon>Pseudomonadati</taxon>
        <taxon>Pseudomonadota</taxon>
        <taxon>Gammaproteobacteria</taxon>
        <taxon>Moraxellales</taxon>
        <taxon>Moraxellaceae</taxon>
        <taxon>Acinetobacter</taxon>
    </lineage>
</organism>
<evidence type="ECO:0000256" key="5">
    <source>
        <dbReference type="ARBA" id="ARBA00022793"/>
    </source>
</evidence>
<feature type="domain" description="Oxo-4-hydroxy-4-carboxy-5-ureidoimidazoline decarboxylase" evidence="7">
    <location>
        <begin position="7"/>
        <end position="161"/>
    </location>
</feature>
<dbReference type="RefSeq" id="WP_067667366.1">
    <property type="nucleotide sequence ID" value="NZ_CBCSIK010000002.1"/>
</dbReference>
<dbReference type="Proteomes" id="UP000076276">
    <property type="component" value="Unassembled WGS sequence"/>
</dbReference>
<dbReference type="NCBIfam" id="NF010372">
    <property type="entry name" value="PRK13798.1"/>
    <property type="match status" value="1"/>
</dbReference>
<dbReference type="GO" id="GO:0051997">
    <property type="term" value="F:2-oxo-4-hydroxy-4-carboxy-5-ureidoimidazoline decarboxylase activity"/>
    <property type="evidence" value="ECO:0007669"/>
    <property type="project" value="UniProtKB-EC"/>
</dbReference>
<keyword evidence="6" id="KW-0456">Lyase</keyword>
<dbReference type="EMBL" id="LUAW01000013">
    <property type="protein sequence ID" value="KYQ72895.1"/>
    <property type="molecule type" value="Genomic_DNA"/>
</dbReference>
<reference evidence="8 9" key="1">
    <citation type="submission" date="2016-03" db="EMBL/GenBank/DDBJ databases">
        <title>Acinetobacter genomospecies 28 strain ANC 4149.</title>
        <authorList>
            <person name="Radolfova-Krizova L."/>
            <person name="Nemec A."/>
        </authorList>
    </citation>
    <scope>NUCLEOTIDE SEQUENCE [LARGE SCALE GENOMIC DNA]</scope>
    <source>
        <strain evidence="8 9">ANC 4149</strain>
    </source>
</reference>
<dbReference type="PANTHER" id="PTHR43466">
    <property type="entry name" value="2-OXO-4-HYDROXY-4-CARBOXY-5-UREIDOIMIDAZOLINE DECARBOXYLASE-RELATED"/>
    <property type="match status" value="1"/>
</dbReference>
<dbReference type="OrthoDB" id="9800909at2"/>
<dbReference type="Pfam" id="PF09349">
    <property type="entry name" value="OHCU_decarbox"/>
    <property type="match status" value="1"/>
</dbReference>
<accession>A0A151Y4D0</accession>
<evidence type="ECO:0000256" key="3">
    <source>
        <dbReference type="ARBA" id="ARBA00012257"/>
    </source>
</evidence>
<dbReference type="SUPFAM" id="SSF158694">
    <property type="entry name" value="UraD-Like"/>
    <property type="match status" value="1"/>
</dbReference>
<dbReference type="InterPro" id="IPR017595">
    <property type="entry name" value="OHCU_decarboxylase-2"/>
</dbReference>
<protein>
    <recommendedName>
        <fullName evidence="3">2-oxo-4-hydroxy-4-carboxy-5-ureidoimidazoline decarboxylase</fullName>
        <ecNumber evidence="3">4.1.1.97</ecNumber>
    </recommendedName>
</protein>
<dbReference type="STRING" id="1806892.AZH43_08585"/>
<dbReference type="GO" id="GO:0006144">
    <property type="term" value="P:purine nucleobase metabolic process"/>
    <property type="evidence" value="ECO:0007669"/>
    <property type="project" value="UniProtKB-KW"/>
</dbReference>
<evidence type="ECO:0000313" key="9">
    <source>
        <dbReference type="Proteomes" id="UP000076276"/>
    </source>
</evidence>
<comment type="pathway">
    <text evidence="2">Purine metabolism; urate degradation; (S)-allantoin from urate: step 3/3.</text>
</comment>
<dbReference type="PANTHER" id="PTHR43466:SF1">
    <property type="entry name" value="2-OXO-4-HYDROXY-4-CARBOXY-5-UREIDOIMIDAZOLINE DECARBOXYLASE-RELATED"/>
    <property type="match status" value="1"/>
</dbReference>
<dbReference type="AlphaFoldDB" id="A0A151Y4D0"/>
<evidence type="ECO:0000256" key="1">
    <source>
        <dbReference type="ARBA" id="ARBA00001163"/>
    </source>
</evidence>
<dbReference type="InterPro" id="IPR018020">
    <property type="entry name" value="OHCU_decarboxylase"/>
</dbReference>
<keyword evidence="9" id="KW-1185">Reference proteome</keyword>
<comment type="caution">
    <text evidence="8">The sequence shown here is derived from an EMBL/GenBank/DDBJ whole genome shotgun (WGS) entry which is preliminary data.</text>
</comment>
<name>A0A151Y4D0_9GAMM</name>
<evidence type="ECO:0000313" key="8">
    <source>
        <dbReference type="EMBL" id="KYQ72895.1"/>
    </source>
</evidence>
<gene>
    <name evidence="8" type="ORF">AZH43_08585</name>
</gene>
<keyword evidence="5" id="KW-0210">Decarboxylase</keyword>
<proteinExistence type="predicted"/>
<comment type="catalytic activity">
    <reaction evidence="1">
        <text>5-hydroxy-2-oxo-4-ureido-2,5-dihydro-1H-imidazole-5-carboxylate + H(+) = (S)-allantoin + CO2</text>
        <dbReference type="Rhea" id="RHEA:26301"/>
        <dbReference type="ChEBI" id="CHEBI:15378"/>
        <dbReference type="ChEBI" id="CHEBI:15678"/>
        <dbReference type="ChEBI" id="CHEBI:16526"/>
        <dbReference type="ChEBI" id="CHEBI:58639"/>
        <dbReference type="EC" id="4.1.1.97"/>
    </reaction>
</comment>
<evidence type="ECO:0000256" key="2">
    <source>
        <dbReference type="ARBA" id="ARBA00004754"/>
    </source>
</evidence>
<dbReference type="GO" id="GO:0019628">
    <property type="term" value="P:urate catabolic process"/>
    <property type="evidence" value="ECO:0007669"/>
    <property type="project" value="TreeGrafter"/>
</dbReference>
<keyword evidence="4" id="KW-0659">Purine metabolism</keyword>
<dbReference type="EC" id="4.1.1.97" evidence="3"/>
<evidence type="ECO:0000256" key="6">
    <source>
        <dbReference type="ARBA" id="ARBA00023239"/>
    </source>
</evidence>
<dbReference type="Gene3D" id="1.10.3330.10">
    <property type="entry name" value="Oxo-4-hydroxy-4-carboxy-5-ureidoimidazoline decarboxylase"/>
    <property type="match status" value="1"/>
</dbReference>
<dbReference type="InterPro" id="IPR036778">
    <property type="entry name" value="OHCU_decarboxylase_sf"/>
</dbReference>
<dbReference type="NCBIfam" id="TIGR03180">
    <property type="entry name" value="UraD_2"/>
    <property type="match status" value="1"/>
</dbReference>
<evidence type="ECO:0000259" key="7">
    <source>
        <dbReference type="Pfam" id="PF09349"/>
    </source>
</evidence>
<sequence length="167" mass="19011">MQLVEFNQASPKDAISFLKHCVQIPSWSTAIAAKRPYASIEAVMQSAKQQAETWAWEEIKAALDNHPRIGEKKAQAELSEIEKNFSNREQTSIKPNEETQLALLKGNIAYEKKYGYIFLIKAFGLNSEEVLQALEYRLANDPDMEKRIVHNQLAEIALLRLSQELHA</sequence>
<evidence type="ECO:0000256" key="4">
    <source>
        <dbReference type="ARBA" id="ARBA00022631"/>
    </source>
</evidence>